<dbReference type="PANTHER" id="PTHR42809:SF1">
    <property type="entry name" value="FLAVODOXIN 1"/>
    <property type="match status" value="1"/>
</dbReference>
<gene>
    <name evidence="9" type="ORF">IAC79_01665</name>
</gene>
<evidence type="ECO:0000256" key="3">
    <source>
        <dbReference type="ARBA" id="ARBA00022448"/>
    </source>
</evidence>
<dbReference type="InterPro" id="IPR010086">
    <property type="entry name" value="Flavodoxin_lc"/>
</dbReference>
<dbReference type="AlphaFoldDB" id="A0A9D1NLH5"/>
<evidence type="ECO:0000256" key="4">
    <source>
        <dbReference type="ARBA" id="ARBA00022630"/>
    </source>
</evidence>
<dbReference type="GO" id="GO:0010181">
    <property type="term" value="F:FMN binding"/>
    <property type="evidence" value="ECO:0007669"/>
    <property type="project" value="UniProtKB-UniRule"/>
</dbReference>
<sequence length="163" mass="16576">MANIHILYGSSTGATEAAAQQLAALLGAEAKPIAAASPEDFEADLLILGSSTWGYGELQDDWAAGIALLDAADLSGRKVAVFGTGDSVGFADTFANALGILADKAVERGATLVGQVPAVGYAAVESLAVRDGNFVGLALDDTNEAEQTPDRIAAWAKELQAAI</sequence>
<evidence type="ECO:0000313" key="9">
    <source>
        <dbReference type="EMBL" id="HIV08807.1"/>
    </source>
</evidence>
<dbReference type="InterPro" id="IPR050619">
    <property type="entry name" value="Flavodoxin"/>
</dbReference>
<reference evidence="9" key="2">
    <citation type="journal article" date="2021" name="PeerJ">
        <title>Extensive microbial diversity within the chicken gut microbiome revealed by metagenomics and culture.</title>
        <authorList>
            <person name="Gilroy R."/>
            <person name="Ravi A."/>
            <person name="Getino M."/>
            <person name="Pursley I."/>
            <person name="Horton D.L."/>
            <person name="Alikhan N.F."/>
            <person name="Baker D."/>
            <person name="Gharbi K."/>
            <person name="Hall N."/>
            <person name="Watson M."/>
            <person name="Adriaenssens E.M."/>
            <person name="Foster-Nyarko E."/>
            <person name="Jarju S."/>
            <person name="Secka A."/>
            <person name="Antonio M."/>
            <person name="Oren A."/>
            <person name="Chaudhuri R.R."/>
            <person name="La Ragione R."/>
            <person name="Hildebrand F."/>
            <person name="Pallen M.J."/>
        </authorList>
    </citation>
    <scope>NUCLEOTIDE SEQUENCE</scope>
    <source>
        <strain evidence="9">35461</strain>
    </source>
</reference>
<dbReference type="GO" id="GO:0009055">
    <property type="term" value="F:electron transfer activity"/>
    <property type="evidence" value="ECO:0007669"/>
    <property type="project" value="UniProtKB-UniRule"/>
</dbReference>
<dbReference type="EMBL" id="DVOR01000056">
    <property type="protein sequence ID" value="HIV08807.1"/>
    <property type="molecule type" value="Genomic_DNA"/>
</dbReference>
<dbReference type="PROSITE" id="PS50902">
    <property type="entry name" value="FLAVODOXIN_LIKE"/>
    <property type="match status" value="1"/>
</dbReference>
<dbReference type="PIRSF" id="PIRSF038996">
    <property type="entry name" value="FldA"/>
    <property type="match status" value="1"/>
</dbReference>
<comment type="function">
    <text evidence="7">Low-potential electron donor to a number of redox enzymes.</text>
</comment>
<comment type="similarity">
    <text evidence="2 7">Belongs to the flavodoxin family.</text>
</comment>
<protein>
    <recommendedName>
        <fullName evidence="7">Flavodoxin</fullName>
    </recommendedName>
</protein>
<keyword evidence="3 7" id="KW-0813">Transport</keyword>
<reference evidence="9" key="1">
    <citation type="submission" date="2020-10" db="EMBL/GenBank/DDBJ databases">
        <authorList>
            <person name="Gilroy R."/>
        </authorList>
    </citation>
    <scope>NUCLEOTIDE SEQUENCE</scope>
    <source>
        <strain evidence="9">35461</strain>
    </source>
</reference>
<dbReference type="PANTHER" id="PTHR42809">
    <property type="entry name" value="FLAVODOXIN 2"/>
    <property type="match status" value="1"/>
</dbReference>
<accession>A0A9D1NLH5</accession>
<feature type="domain" description="Flavodoxin-like" evidence="8">
    <location>
        <begin position="4"/>
        <end position="160"/>
    </location>
</feature>
<evidence type="ECO:0000256" key="1">
    <source>
        <dbReference type="ARBA" id="ARBA00001917"/>
    </source>
</evidence>
<name>A0A9D1NLH5_9BACT</name>
<dbReference type="PROSITE" id="PS00201">
    <property type="entry name" value="FLAVODOXIN"/>
    <property type="match status" value="1"/>
</dbReference>
<dbReference type="NCBIfam" id="TIGR01752">
    <property type="entry name" value="flav_long"/>
    <property type="match status" value="1"/>
</dbReference>
<evidence type="ECO:0000313" key="10">
    <source>
        <dbReference type="Proteomes" id="UP000886845"/>
    </source>
</evidence>
<dbReference type="Proteomes" id="UP000886845">
    <property type="component" value="Unassembled WGS sequence"/>
</dbReference>
<dbReference type="Pfam" id="PF00258">
    <property type="entry name" value="Flavodoxin_1"/>
    <property type="match status" value="1"/>
</dbReference>
<dbReference type="SUPFAM" id="SSF52218">
    <property type="entry name" value="Flavoproteins"/>
    <property type="match status" value="1"/>
</dbReference>
<keyword evidence="6 7" id="KW-0249">Electron transport</keyword>
<organism evidence="9 10">
    <name type="scientific">Candidatus Spyradenecus faecavium</name>
    <dbReference type="NCBI Taxonomy" id="2840947"/>
    <lineage>
        <taxon>Bacteria</taxon>
        <taxon>Pseudomonadati</taxon>
        <taxon>Lentisphaerota</taxon>
        <taxon>Lentisphaeria</taxon>
        <taxon>Lentisphaerales</taxon>
        <taxon>Lentisphaeraceae</taxon>
        <taxon>Lentisphaeraceae incertae sedis</taxon>
        <taxon>Candidatus Spyradenecus</taxon>
    </lineage>
</organism>
<comment type="caution">
    <text evidence="9">The sequence shown here is derived from an EMBL/GenBank/DDBJ whole genome shotgun (WGS) entry which is preliminary data.</text>
</comment>
<evidence type="ECO:0000256" key="6">
    <source>
        <dbReference type="ARBA" id="ARBA00022982"/>
    </source>
</evidence>
<evidence type="ECO:0000256" key="2">
    <source>
        <dbReference type="ARBA" id="ARBA00005267"/>
    </source>
</evidence>
<proteinExistence type="inferred from homology"/>
<comment type="cofactor">
    <cofactor evidence="1 7">
        <name>FMN</name>
        <dbReference type="ChEBI" id="CHEBI:58210"/>
    </cofactor>
</comment>
<dbReference type="InterPro" id="IPR001226">
    <property type="entry name" value="Flavodoxin_CS"/>
</dbReference>
<evidence type="ECO:0000259" key="8">
    <source>
        <dbReference type="PROSITE" id="PS50902"/>
    </source>
</evidence>
<dbReference type="InterPro" id="IPR008254">
    <property type="entry name" value="Flavodoxin/NO_synth"/>
</dbReference>
<keyword evidence="5 7" id="KW-0288">FMN</keyword>
<evidence type="ECO:0000256" key="7">
    <source>
        <dbReference type="PIRNR" id="PIRNR038996"/>
    </source>
</evidence>
<dbReference type="InterPro" id="IPR029039">
    <property type="entry name" value="Flavoprotein-like_sf"/>
</dbReference>
<keyword evidence="4 7" id="KW-0285">Flavoprotein</keyword>
<evidence type="ECO:0000256" key="5">
    <source>
        <dbReference type="ARBA" id="ARBA00022643"/>
    </source>
</evidence>
<dbReference type="Gene3D" id="3.40.50.360">
    <property type="match status" value="1"/>
</dbReference>